<reference evidence="1 2" key="1">
    <citation type="journal article" date="2016" name="Sci. Rep.">
        <title>The Dendrobium catenatum Lindl. genome sequence provides insights into polysaccharide synthase, floral development and adaptive evolution.</title>
        <authorList>
            <person name="Zhang G.Q."/>
            <person name="Xu Q."/>
            <person name="Bian C."/>
            <person name="Tsai W.C."/>
            <person name="Yeh C.M."/>
            <person name="Liu K.W."/>
            <person name="Yoshida K."/>
            <person name="Zhang L.S."/>
            <person name="Chang S.B."/>
            <person name="Chen F."/>
            <person name="Shi Y."/>
            <person name="Su Y.Y."/>
            <person name="Zhang Y.Q."/>
            <person name="Chen L.J."/>
            <person name="Yin Y."/>
            <person name="Lin M."/>
            <person name="Huang H."/>
            <person name="Deng H."/>
            <person name="Wang Z.W."/>
            <person name="Zhu S.L."/>
            <person name="Zhao X."/>
            <person name="Deng C."/>
            <person name="Niu S.C."/>
            <person name="Huang J."/>
            <person name="Wang M."/>
            <person name="Liu G.H."/>
            <person name="Yang H.J."/>
            <person name="Xiao X.J."/>
            <person name="Hsiao Y.Y."/>
            <person name="Wu W.L."/>
            <person name="Chen Y.Y."/>
            <person name="Mitsuda N."/>
            <person name="Ohme-Takagi M."/>
            <person name="Luo Y.B."/>
            <person name="Van de Peer Y."/>
            <person name="Liu Z.J."/>
        </authorList>
    </citation>
    <scope>NUCLEOTIDE SEQUENCE [LARGE SCALE GENOMIC DNA]</scope>
    <source>
        <tissue evidence="1">The whole plant</tissue>
    </source>
</reference>
<dbReference type="EMBL" id="KZ503269">
    <property type="protein sequence ID" value="PKU66489.1"/>
    <property type="molecule type" value="Genomic_DNA"/>
</dbReference>
<organism evidence="1 2">
    <name type="scientific">Dendrobium catenatum</name>
    <dbReference type="NCBI Taxonomy" id="906689"/>
    <lineage>
        <taxon>Eukaryota</taxon>
        <taxon>Viridiplantae</taxon>
        <taxon>Streptophyta</taxon>
        <taxon>Embryophyta</taxon>
        <taxon>Tracheophyta</taxon>
        <taxon>Spermatophyta</taxon>
        <taxon>Magnoliopsida</taxon>
        <taxon>Liliopsida</taxon>
        <taxon>Asparagales</taxon>
        <taxon>Orchidaceae</taxon>
        <taxon>Epidendroideae</taxon>
        <taxon>Malaxideae</taxon>
        <taxon>Dendrobiinae</taxon>
        <taxon>Dendrobium</taxon>
    </lineage>
</organism>
<evidence type="ECO:0000313" key="2">
    <source>
        <dbReference type="Proteomes" id="UP000233837"/>
    </source>
</evidence>
<accession>A0A2I0VSV5</accession>
<dbReference type="Proteomes" id="UP000233837">
    <property type="component" value="Unassembled WGS sequence"/>
</dbReference>
<protein>
    <submittedName>
        <fullName evidence="1">Uncharacterized protein</fullName>
    </submittedName>
</protein>
<reference evidence="1 2" key="2">
    <citation type="journal article" date="2017" name="Nature">
        <title>The Apostasia genome and the evolution of orchids.</title>
        <authorList>
            <person name="Zhang G.Q."/>
            <person name="Liu K.W."/>
            <person name="Li Z."/>
            <person name="Lohaus R."/>
            <person name="Hsiao Y.Y."/>
            <person name="Niu S.C."/>
            <person name="Wang J.Y."/>
            <person name="Lin Y.C."/>
            <person name="Xu Q."/>
            <person name="Chen L.J."/>
            <person name="Yoshida K."/>
            <person name="Fujiwara S."/>
            <person name="Wang Z.W."/>
            <person name="Zhang Y.Q."/>
            <person name="Mitsuda N."/>
            <person name="Wang M."/>
            <person name="Liu G.H."/>
            <person name="Pecoraro L."/>
            <person name="Huang H.X."/>
            <person name="Xiao X.J."/>
            <person name="Lin M."/>
            <person name="Wu X.Y."/>
            <person name="Wu W.L."/>
            <person name="Chen Y.Y."/>
            <person name="Chang S.B."/>
            <person name="Sakamoto S."/>
            <person name="Ohme-Takagi M."/>
            <person name="Yagi M."/>
            <person name="Zeng S.J."/>
            <person name="Shen C.Y."/>
            <person name="Yeh C.M."/>
            <person name="Luo Y.B."/>
            <person name="Tsai W.C."/>
            <person name="Van de Peer Y."/>
            <person name="Liu Z.J."/>
        </authorList>
    </citation>
    <scope>NUCLEOTIDE SEQUENCE [LARGE SCALE GENOMIC DNA]</scope>
    <source>
        <tissue evidence="1">The whole plant</tissue>
    </source>
</reference>
<dbReference type="PANTHER" id="PTHR37211">
    <property type="entry name" value="EXPRESSED PROTEIN"/>
    <property type="match status" value="1"/>
</dbReference>
<proteinExistence type="predicted"/>
<evidence type="ECO:0000313" key="1">
    <source>
        <dbReference type="EMBL" id="PKU66489.1"/>
    </source>
</evidence>
<keyword evidence="2" id="KW-1185">Reference proteome</keyword>
<sequence>MIRWSLTEIKDCLEEAGFQSIHFWIREMPNTEDENLEEYDADSDVKYEELSSFGQQDAWNAYVVGVANL</sequence>
<name>A0A2I0VSV5_9ASPA</name>
<dbReference type="PANTHER" id="PTHR37211:SF1">
    <property type="entry name" value="EXPRESSED PROTEIN"/>
    <property type="match status" value="1"/>
</dbReference>
<gene>
    <name evidence="1" type="ORF">MA16_Dca018191</name>
</gene>
<dbReference type="AlphaFoldDB" id="A0A2I0VSV5"/>